<feature type="region of interest" description="Disordered" evidence="1">
    <location>
        <begin position="60"/>
        <end position="208"/>
    </location>
</feature>
<proteinExistence type="predicted"/>
<dbReference type="EMBL" id="BAABAJ010000006">
    <property type="protein sequence ID" value="GAA3915077.1"/>
    <property type="molecule type" value="Genomic_DNA"/>
</dbReference>
<comment type="caution">
    <text evidence="3">The sequence shown here is derived from an EMBL/GenBank/DDBJ whole genome shotgun (WGS) entry which is preliminary data.</text>
</comment>
<evidence type="ECO:0000313" key="4">
    <source>
        <dbReference type="Proteomes" id="UP001501000"/>
    </source>
</evidence>
<keyword evidence="2" id="KW-0732">Signal</keyword>
<reference evidence="4" key="1">
    <citation type="journal article" date="2019" name="Int. J. Syst. Evol. Microbiol.">
        <title>The Global Catalogue of Microorganisms (GCM) 10K type strain sequencing project: providing services to taxonomists for standard genome sequencing and annotation.</title>
        <authorList>
            <consortium name="The Broad Institute Genomics Platform"/>
            <consortium name="The Broad Institute Genome Sequencing Center for Infectious Disease"/>
            <person name="Wu L."/>
            <person name="Ma J."/>
        </authorList>
    </citation>
    <scope>NUCLEOTIDE SEQUENCE [LARGE SCALE GENOMIC DNA]</scope>
    <source>
        <strain evidence="4">JCM 16956</strain>
    </source>
</reference>
<accession>A0ABP7M4R4</accession>
<keyword evidence="4" id="KW-1185">Reference proteome</keyword>
<gene>
    <name evidence="3" type="ORF">GCM10022244_25950</name>
</gene>
<feature type="signal peptide" evidence="2">
    <location>
        <begin position="1"/>
        <end position="32"/>
    </location>
</feature>
<organism evidence="3 4">
    <name type="scientific">Streptomyces gulbargensis</name>
    <dbReference type="NCBI Taxonomy" id="364901"/>
    <lineage>
        <taxon>Bacteria</taxon>
        <taxon>Bacillati</taxon>
        <taxon>Actinomycetota</taxon>
        <taxon>Actinomycetes</taxon>
        <taxon>Kitasatosporales</taxon>
        <taxon>Streptomycetaceae</taxon>
        <taxon>Streptomyces</taxon>
    </lineage>
</organism>
<evidence type="ECO:0000256" key="2">
    <source>
        <dbReference type="SAM" id="SignalP"/>
    </source>
</evidence>
<name>A0ABP7M4R4_9ACTN</name>
<evidence type="ECO:0008006" key="5">
    <source>
        <dbReference type="Google" id="ProtNLM"/>
    </source>
</evidence>
<evidence type="ECO:0000256" key="1">
    <source>
        <dbReference type="SAM" id="MobiDB-lite"/>
    </source>
</evidence>
<dbReference type="RefSeq" id="WP_345281924.1">
    <property type="nucleotide sequence ID" value="NZ_BAABAJ010000006.1"/>
</dbReference>
<sequence>MTKQMRIRVARVAAGAVIAAGASLTAAGAAQAVDIFGEDNPTPIPTCIPGEPGCDVTLPPVTTPPVTSEPPVTTPPVTTAPPVTTPPVTTAPPVTTPPVTNPPVTTAPPVTNPPTDEPPVETEEPGPGTTTDPAPGDTDQPTTPSTGGTGNGGTGTGGTDNGSGSDEPGTCTVDLDGAECVDTGNSNTDTNNAGSQPVQQGQAKEELAETGAAETSFLVIGAATMIAGGIGFRLLPRVVAGGRTAA</sequence>
<dbReference type="Proteomes" id="UP001501000">
    <property type="component" value="Unassembled WGS sequence"/>
</dbReference>
<evidence type="ECO:0000313" key="3">
    <source>
        <dbReference type="EMBL" id="GAA3915077.1"/>
    </source>
</evidence>
<feature type="compositionally biased region" description="Gly residues" evidence="1">
    <location>
        <begin position="147"/>
        <end position="161"/>
    </location>
</feature>
<feature type="compositionally biased region" description="Polar residues" evidence="1">
    <location>
        <begin position="183"/>
        <end position="202"/>
    </location>
</feature>
<protein>
    <recommendedName>
        <fullName evidence="5">Gram-positive cocci surface proteins LPxTG domain-containing protein</fullName>
    </recommendedName>
</protein>
<feature type="chain" id="PRO_5046657147" description="Gram-positive cocci surface proteins LPxTG domain-containing protein" evidence="2">
    <location>
        <begin position="33"/>
        <end position="246"/>
    </location>
</feature>
<feature type="compositionally biased region" description="Low complexity" evidence="1">
    <location>
        <begin position="125"/>
        <end position="146"/>
    </location>
</feature>
<feature type="compositionally biased region" description="Low complexity" evidence="1">
    <location>
        <begin position="60"/>
        <end position="93"/>
    </location>
</feature>